<dbReference type="Gene3D" id="3.40.50.1820">
    <property type="entry name" value="alpha/beta hydrolase"/>
    <property type="match status" value="1"/>
</dbReference>
<dbReference type="InterPro" id="IPR050466">
    <property type="entry name" value="Carboxylest/Gibb_receptor"/>
</dbReference>
<proteinExistence type="predicted"/>
<dbReference type="eggNOG" id="COG0657">
    <property type="taxonomic scope" value="Bacteria"/>
</dbReference>
<protein>
    <submittedName>
        <fullName evidence="2">Lipase/esterase</fullName>
    </submittedName>
</protein>
<sequence>MSQTNYGALLDDEVRAYIARGAAFYPPDAVDLTIEQQRAVYDDMCAAFHAGRPANVVTWDEPLGGIPCRRYEAGATDVTLIYYHGGGFVVGGLHSHDDVCAELAARAGVRVISVDYGLAPENIFPNCYNDAKSAFDAITQSFTGQFLLAGDSAGGNLAAAVAHHSRGQVAGQVLIYPGLGGDPTKGSYVEHANAPELTTRDMQFYQTIRTGGKTPPTDDPRYAPLHDTDFTGLPPTVIVTAACDPLASDGESYRDALRAAGGQAVWFNEAGLVHGCLRARKVSKRGAAFFDRVAVAVEALAKGEWPY</sequence>
<organism evidence="2 3">
    <name type="scientific">Sulfitobacter donghicola DSW-25 = KCTC 12864 = JCM 14565</name>
    <dbReference type="NCBI Taxonomy" id="1300350"/>
    <lineage>
        <taxon>Bacteria</taxon>
        <taxon>Pseudomonadati</taxon>
        <taxon>Pseudomonadota</taxon>
        <taxon>Alphaproteobacteria</taxon>
        <taxon>Rhodobacterales</taxon>
        <taxon>Roseobacteraceae</taxon>
        <taxon>Sulfitobacter</taxon>
    </lineage>
</organism>
<keyword evidence="3" id="KW-1185">Reference proteome</keyword>
<name>A0A073IJT4_9RHOB</name>
<dbReference type="Proteomes" id="UP000027734">
    <property type="component" value="Unassembled WGS sequence"/>
</dbReference>
<dbReference type="Pfam" id="PF07859">
    <property type="entry name" value="Abhydrolase_3"/>
    <property type="match status" value="1"/>
</dbReference>
<accession>A0A073IJT4</accession>
<gene>
    <name evidence="2" type="ORF">DSW25_06505</name>
</gene>
<dbReference type="PANTHER" id="PTHR23024:SF24">
    <property type="entry name" value="ALPHA_BETA HYDROLASE FOLD-3 DOMAIN-CONTAINING PROTEIN"/>
    <property type="match status" value="1"/>
</dbReference>
<evidence type="ECO:0000313" key="3">
    <source>
        <dbReference type="Proteomes" id="UP000027734"/>
    </source>
</evidence>
<dbReference type="RefSeq" id="WP_025058195.1">
    <property type="nucleotide sequence ID" value="NZ_JAMC01000002.1"/>
</dbReference>
<dbReference type="AlphaFoldDB" id="A0A073IJT4"/>
<evidence type="ECO:0000313" key="2">
    <source>
        <dbReference type="EMBL" id="KEJ89860.1"/>
    </source>
</evidence>
<dbReference type="PANTHER" id="PTHR23024">
    <property type="entry name" value="ARYLACETAMIDE DEACETYLASE"/>
    <property type="match status" value="1"/>
</dbReference>
<evidence type="ECO:0000259" key="1">
    <source>
        <dbReference type="Pfam" id="PF07859"/>
    </source>
</evidence>
<feature type="domain" description="Alpha/beta hydrolase fold-3" evidence="1">
    <location>
        <begin position="80"/>
        <end position="277"/>
    </location>
</feature>
<dbReference type="InterPro" id="IPR013094">
    <property type="entry name" value="AB_hydrolase_3"/>
</dbReference>
<reference evidence="2 3" key="1">
    <citation type="submission" date="2014-01" db="EMBL/GenBank/DDBJ databases">
        <title>Sulfitobacter donghicola JCM 14565 Genome Sequencing.</title>
        <authorList>
            <person name="Lai Q."/>
            <person name="Hong Z."/>
        </authorList>
    </citation>
    <scope>NUCLEOTIDE SEQUENCE [LARGE SCALE GENOMIC DNA]</scope>
    <source>
        <strain evidence="2 3">JCM 14565</strain>
    </source>
</reference>
<dbReference type="SUPFAM" id="SSF53474">
    <property type="entry name" value="alpha/beta-Hydrolases"/>
    <property type="match status" value="1"/>
</dbReference>
<dbReference type="GO" id="GO:0034338">
    <property type="term" value="F:short-chain carboxylesterase activity"/>
    <property type="evidence" value="ECO:0007669"/>
    <property type="project" value="TreeGrafter"/>
</dbReference>
<comment type="caution">
    <text evidence="2">The sequence shown here is derived from an EMBL/GenBank/DDBJ whole genome shotgun (WGS) entry which is preliminary data.</text>
</comment>
<dbReference type="EMBL" id="JAMC01000002">
    <property type="protein sequence ID" value="KEJ89860.1"/>
    <property type="molecule type" value="Genomic_DNA"/>
</dbReference>
<dbReference type="STRING" id="1300350.Z948_723"/>
<dbReference type="InterPro" id="IPR029058">
    <property type="entry name" value="AB_hydrolase_fold"/>
</dbReference>